<proteinExistence type="predicted"/>
<protein>
    <submittedName>
        <fullName evidence="1">Uncharacterized protein</fullName>
    </submittedName>
</protein>
<reference evidence="1" key="1">
    <citation type="submission" date="2018-05" db="EMBL/GenBank/DDBJ databases">
        <authorList>
            <person name="Lanie J.A."/>
            <person name="Ng W.-L."/>
            <person name="Kazmierczak K.M."/>
            <person name="Andrzejewski T.M."/>
            <person name="Davidsen T.M."/>
            <person name="Wayne K.J."/>
            <person name="Tettelin H."/>
            <person name="Glass J.I."/>
            <person name="Rusch D."/>
            <person name="Podicherti R."/>
            <person name="Tsui H.-C.T."/>
            <person name="Winkler M.E."/>
        </authorList>
    </citation>
    <scope>NUCLEOTIDE SEQUENCE</scope>
</reference>
<dbReference type="EMBL" id="UINC01226721">
    <property type="protein sequence ID" value="SVE57321.1"/>
    <property type="molecule type" value="Genomic_DNA"/>
</dbReference>
<accession>A0A383EKQ3</accession>
<sequence length="28" mass="3358">FIPYEYVIIYKVMLILIDLIIKVKNLCS</sequence>
<feature type="non-terminal residue" evidence="1">
    <location>
        <position position="1"/>
    </location>
</feature>
<organism evidence="1">
    <name type="scientific">marine metagenome</name>
    <dbReference type="NCBI Taxonomy" id="408172"/>
    <lineage>
        <taxon>unclassified sequences</taxon>
        <taxon>metagenomes</taxon>
        <taxon>ecological metagenomes</taxon>
    </lineage>
</organism>
<name>A0A383EKQ3_9ZZZZ</name>
<dbReference type="AlphaFoldDB" id="A0A383EKQ3"/>
<evidence type="ECO:0000313" key="1">
    <source>
        <dbReference type="EMBL" id="SVE57321.1"/>
    </source>
</evidence>
<gene>
    <name evidence="1" type="ORF">METZ01_LOCUS510175</name>
</gene>